<comment type="caution">
    <text evidence="2">The sequence shown here is derived from an EMBL/GenBank/DDBJ whole genome shotgun (WGS) entry which is preliminary data.</text>
</comment>
<dbReference type="Proteomes" id="UP000692816">
    <property type="component" value="Unassembled WGS sequence"/>
</dbReference>
<dbReference type="SUPFAM" id="SSF55331">
    <property type="entry name" value="Tautomerase/MIF"/>
    <property type="match status" value="1"/>
</dbReference>
<name>A0ABS3MH28_9BRAD</name>
<evidence type="ECO:0000313" key="2">
    <source>
        <dbReference type="EMBL" id="MBO1430773.1"/>
    </source>
</evidence>
<sequence length="149" mass="16362">MPTYTCSSAQGRLSAEQKGRIAGEITRIHAEVTGAPSYFAQVIFSEVTSGDWFMGGVPLAHDHIFVYGHIRSGRAAVDKTRMIKLMADAVGAAANVDSKRAVWVYLNELQPRQMIEFGHVLPEPGDEPAWTAALPEADRDFMQSITGRR</sequence>
<dbReference type="InterPro" id="IPR028116">
    <property type="entry name" value="Cis-CaaD-like"/>
</dbReference>
<feature type="domain" description="Tautomerase cis-CaaD-like" evidence="1">
    <location>
        <begin position="1"/>
        <end position="128"/>
    </location>
</feature>
<dbReference type="RefSeq" id="WP_207833489.1">
    <property type="nucleotide sequence ID" value="NZ_CP088282.1"/>
</dbReference>
<organism evidence="2 3">
    <name type="scientific">Bradyrhizobium quebecense</name>
    <dbReference type="NCBI Taxonomy" id="2748629"/>
    <lineage>
        <taxon>Bacteria</taxon>
        <taxon>Pseudomonadati</taxon>
        <taxon>Pseudomonadota</taxon>
        <taxon>Alphaproteobacteria</taxon>
        <taxon>Hyphomicrobiales</taxon>
        <taxon>Nitrobacteraceae</taxon>
        <taxon>Bradyrhizobium</taxon>
    </lineage>
</organism>
<evidence type="ECO:0000259" key="1">
    <source>
        <dbReference type="Pfam" id="PF14832"/>
    </source>
</evidence>
<dbReference type="Pfam" id="PF14832">
    <property type="entry name" value="Tautomerase_3"/>
    <property type="match status" value="1"/>
</dbReference>
<dbReference type="Gene3D" id="3.30.429.10">
    <property type="entry name" value="Macrophage Migration Inhibitory Factor"/>
    <property type="match status" value="1"/>
</dbReference>
<evidence type="ECO:0000313" key="3">
    <source>
        <dbReference type="Proteomes" id="UP000692816"/>
    </source>
</evidence>
<dbReference type="InterPro" id="IPR014347">
    <property type="entry name" value="Tautomerase/MIF_sf"/>
</dbReference>
<dbReference type="EMBL" id="JAGEPA010000001">
    <property type="protein sequence ID" value="MBO1430773.1"/>
    <property type="molecule type" value="Genomic_DNA"/>
</dbReference>
<protein>
    <submittedName>
        <fullName evidence="2">Tautomerase family protein</fullName>
    </submittedName>
</protein>
<reference evidence="2" key="1">
    <citation type="journal article" date="2021" name="Int. J. Syst. Evol. Microbiol.">
        <title>Bradyrhizobium septentrionale sp. nov. (sv. septentrionale) and Bradyrhizobium quebecense sp. nov. (sv. septentrionale) associated with legumes native to Canada possess rearranged symbiosis genes and numerous insertion sequences.</title>
        <authorList>
            <person name="Bromfield E.S.P."/>
            <person name="Cloutier S."/>
        </authorList>
    </citation>
    <scope>NUCLEOTIDE SEQUENCE</scope>
    <source>
        <strain evidence="2">12S5</strain>
    </source>
</reference>
<accession>A0ABS3MH28</accession>
<gene>
    <name evidence="2" type="ORF">J4P68_15160</name>
</gene>
<proteinExistence type="predicted"/>
<keyword evidence="3" id="KW-1185">Reference proteome</keyword>